<dbReference type="RefSeq" id="WP_062246602.1">
    <property type="nucleotide sequence ID" value="NZ_MRCA01000005.1"/>
</dbReference>
<dbReference type="Gene3D" id="3.40.50.1110">
    <property type="entry name" value="SGNH hydrolase"/>
    <property type="match status" value="1"/>
</dbReference>
<name>A0A1U7GZN5_9CYAN</name>
<dbReference type="Proteomes" id="UP000186391">
    <property type="component" value="Unassembled WGS sequence"/>
</dbReference>
<evidence type="ECO:0000259" key="1">
    <source>
        <dbReference type="Pfam" id="PF13472"/>
    </source>
</evidence>
<sequence>MQLFLTPSSMQLSTRPTKSQPLKIVALGDSLVYGFGDPEGGGWVERLRRQWMSPDSAGHIIYNLGVRGDRVQQVAQRLEVEFRHRGELRNQVPDLIVLSVGVNDSARLGRPNGRNYTDFAAFQLQITFLLEMAQQLCPVLFVGMTPVDESKMPFLDCLYYNHTDQYRYKEATRIACLQRGIPYLDIFQKWMERGEQWWLKRLSHDGLHPNTSGYQALLADVINWEAIATFQHKSYSPASNKDTI</sequence>
<dbReference type="GO" id="GO:0004622">
    <property type="term" value="F:phosphatidylcholine lysophospholipase activity"/>
    <property type="evidence" value="ECO:0007669"/>
    <property type="project" value="TreeGrafter"/>
</dbReference>
<dbReference type="InterPro" id="IPR036514">
    <property type="entry name" value="SGNH_hydro_sf"/>
</dbReference>
<gene>
    <name evidence="2" type="ORF">NIES592_11920</name>
</gene>
<dbReference type="PANTHER" id="PTHR30383">
    <property type="entry name" value="THIOESTERASE 1/PROTEASE 1/LYSOPHOSPHOLIPASE L1"/>
    <property type="match status" value="1"/>
</dbReference>
<proteinExistence type="predicted"/>
<accession>A0A1U7GZN5</accession>
<feature type="domain" description="SGNH hydrolase-type esterase" evidence="1">
    <location>
        <begin position="26"/>
        <end position="216"/>
    </location>
</feature>
<dbReference type="EMBL" id="MRCA01000005">
    <property type="protein sequence ID" value="OKH14018.1"/>
    <property type="molecule type" value="Genomic_DNA"/>
</dbReference>
<protein>
    <submittedName>
        <fullName evidence="2">G-D-S-L family lipolytic protein</fullName>
    </submittedName>
</protein>
<comment type="caution">
    <text evidence="2">The sequence shown here is derived from an EMBL/GenBank/DDBJ whole genome shotgun (WGS) entry which is preliminary data.</text>
</comment>
<keyword evidence="3" id="KW-1185">Reference proteome</keyword>
<dbReference type="AlphaFoldDB" id="A0A1U7GZN5"/>
<dbReference type="Pfam" id="PF13472">
    <property type="entry name" value="Lipase_GDSL_2"/>
    <property type="match status" value="1"/>
</dbReference>
<evidence type="ECO:0000313" key="3">
    <source>
        <dbReference type="Proteomes" id="UP000186391"/>
    </source>
</evidence>
<dbReference type="InterPro" id="IPR013830">
    <property type="entry name" value="SGNH_hydro"/>
</dbReference>
<evidence type="ECO:0000313" key="2">
    <source>
        <dbReference type="EMBL" id="OKH14018.1"/>
    </source>
</evidence>
<dbReference type="SUPFAM" id="SSF52266">
    <property type="entry name" value="SGNH hydrolase"/>
    <property type="match status" value="1"/>
</dbReference>
<reference evidence="2 3" key="1">
    <citation type="submission" date="2016-11" db="EMBL/GenBank/DDBJ databases">
        <title>Draft Genome Sequences of Nine Cyanobacterial Strains from Diverse Habitats.</title>
        <authorList>
            <person name="Zhu T."/>
            <person name="Hou S."/>
            <person name="Lu X."/>
            <person name="Hess W.R."/>
        </authorList>
    </citation>
    <scope>NUCLEOTIDE SEQUENCE [LARGE SCALE GENOMIC DNA]</scope>
    <source>
        <strain evidence="2 3">NIES-592</strain>
    </source>
</reference>
<dbReference type="InterPro" id="IPR051532">
    <property type="entry name" value="Ester_Hydrolysis_Enzymes"/>
</dbReference>
<dbReference type="OrthoDB" id="252349at2"/>
<dbReference type="CDD" id="cd01835">
    <property type="entry name" value="SGNH_hydrolase_like_3"/>
    <property type="match status" value="1"/>
</dbReference>
<organism evidence="2 3">
    <name type="scientific">Fischerella major NIES-592</name>
    <dbReference type="NCBI Taxonomy" id="210994"/>
    <lineage>
        <taxon>Bacteria</taxon>
        <taxon>Bacillati</taxon>
        <taxon>Cyanobacteriota</taxon>
        <taxon>Cyanophyceae</taxon>
        <taxon>Nostocales</taxon>
        <taxon>Hapalosiphonaceae</taxon>
        <taxon>Fischerella</taxon>
    </lineage>
</organism>
<dbReference type="PANTHER" id="PTHR30383:SF5">
    <property type="entry name" value="SGNH HYDROLASE-TYPE ESTERASE DOMAIN-CONTAINING PROTEIN"/>
    <property type="match status" value="1"/>
</dbReference>